<proteinExistence type="predicted"/>
<protein>
    <submittedName>
        <fullName evidence="2">Uroporphyrinogen-III synthase</fullName>
        <ecNumber evidence="2">4.2.1.75</ecNumber>
    </submittedName>
</protein>
<feature type="domain" description="Tetrapyrrole biosynthesis uroporphyrinogen III synthase" evidence="1">
    <location>
        <begin position="36"/>
        <end position="269"/>
    </location>
</feature>
<dbReference type="PANTHER" id="PTHR40082">
    <property type="entry name" value="BLR5956 PROTEIN"/>
    <property type="match status" value="1"/>
</dbReference>
<sequence>MSHPNPTSPIDSHERPLEGLRVAVTAARRANDQIVALERAGASTVHAPTMRIVPVEDDTALIDETRALLEAAPPTFFVTTGQGINSWLQILEEPLKQQVLDYLSSTQIICRGAKGRGAVRKWGLPDAPSSEKETSTSMVELALELGIAEGPVGLQRHGYVPEKALAPLGDREVYVVAPYRWELAEDVTPVHNLVKSIIAREVDAVTFTAAPAVVALCEVAAEMGAREELLEAFGSDVLPVAVGHVTAEPLEDEGLVPLYPERERLGAMVKLMGEKLSPRGR</sequence>
<dbReference type="RefSeq" id="WP_065247707.1">
    <property type="nucleotide sequence ID" value="NZ_CP012117.1"/>
</dbReference>
<dbReference type="GO" id="GO:0006780">
    <property type="term" value="P:uroporphyrinogen III biosynthetic process"/>
    <property type="evidence" value="ECO:0007669"/>
    <property type="project" value="InterPro"/>
</dbReference>
<dbReference type="STRING" id="1630135.DAD186_09610"/>
<dbReference type="PANTHER" id="PTHR40082:SF1">
    <property type="entry name" value="BLR5956 PROTEIN"/>
    <property type="match status" value="1"/>
</dbReference>
<dbReference type="AlphaFoldDB" id="A0A1B0ZHV0"/>
<organism evidence="2 3">
    <name type="scientific">Dermabacter vaginalis</name>
    <dbReference type="NCBI Taxonomy" id="1630135"/>
    <lineage>
        <taxon>Bacteria</taxon>
        <taxon>Bacillati</taxon>
        <taxon>Actinomycetota</taxon>
        <taxon>Actinomycetes</taxon>
        <taxon>Micrococcales</taxon>
        <taxon>Dermabacteraceae</taxon>
        <taxon>Dermabacter</taxon>
    </lineage>
</organism>
<dbReference type="CDD" id="cd06578">
    <property type="entry name" value="HemD"/>
    <property type="match status" value="1"/>
</dbReference>
<evidence type="ECO:0000313" key="3">
    <source>
        <dbReference type="Proteomes" id="UP000092596"/>
    </source>
</evidence>
<dbReference type="KEGG" id="dva:DAD186_09610"/>
<dbReference type="Gene3D" id="3.40.50.10090">
    <property type="match status" value="2"/>
</dbReference>
<evidence type="ECO:0000313" key="2">
    <source>
        <dbReference type="EMBL" id="ANP27511.1"/>
    </source>
</evidence>
<dbReference type="EMBL" id="CP012117">
    <property type="protein sequence ID" value="ANP27511.1"/>
    <property type="molecule type" value="Genomic_DNA"/>
</dbReference>
<gene>
    <name evidence="2" type="ORF">DAD186_09610</name>
</gene>
<dbReference type="Proteomes" id="UP000092596">
    <property type="component" value="Chromosome"/>
</dbReference>
<name>A0A1B0ZHV0_9MICO</name>
<dbReference type="InterPro" id="IPR003754">
    <property type="entry name" value="4pyrrol_synth_uPrphyn_synth"/>
</dbReference>
<dbReference type="InterPro" id="IPR039793">
    <property type="entry name" value="UROS/Hem4"/>
</dbReference>
<dbReference type="SUPFAM" id="SSF69618">
    <property type="entry name" value="HemD-like"/>
    <property type="match status" value="1"/>
</dbReference>
<accession>A0A1B0ZHV0</accession>
<dbReference type="EC" id="4.2.1.75" evidence="2"/>
<dbReference type="GO" id="GO:0004852">
    <property type="term" value="F:uroporphyrinogen-III synthase activity"/>
    <property type="evidence" value="ECO:0007669"/>
    <property type="project" value="UniProtKB-EC"/>
</dbReference>
<dbReference type="Pfam" id="PF02602">
    <property type="entry name" value="HEM4"/>
    <property type="match status" value="1"/>
</dbReference>
<reference evidence="2 3" key="1">
    <citation type="submission" date="2015-06" db="EMBL/GenBank/DDBJ databases">
        <title>Investigation of pathophysiology for high-risk pregnancy and development of treatment modality based on it.</title>
        <authorList>
            <person name="Kim B.-C."/>
            <person name="Lim S."/>
        </authorList>
    </citation>
    <scope>NUCLEOTIDE SEQUENCE [LARGE SCALE GENOMIC DNA]</scope>
    <source>
        <strain evidence="2 3">AD1-86</strain>
    </source>
</reference>
<dbReference type="InterPro" id="IPR036108">
    <property type="entry name" value="4pyrrol_syn_uPrphyn_synt_sf"/>
</dbReference>
<keyword evidence="2" id="KW-0456">Lyase</keyword>
<evidence type="ECO:0000259" key="1">
    <source>
        <dbReference type="Pfam" id="PF02602"/>
    </source>
</evidence>